<evidence type="ECO:0000256" key="1">
    <source>
        <dbReference type="SAM" id="Phobius"/>
    </source>
</evidence>
<keyword evidence="1" id="KW-0472">Membrane</keyword>
<feature type="transmembrane region" description="Helical" evidence="1">
    <location>
        <begin position="145"/>
        <end position="165"/>
    </location>
</feature>
<dbReference type="Proteomes" id="UP000218067">
    <property type="component" value="Chromosome"/>
</dbReference>
<sequence>MDSIKRGWALTGQSWRILKGDLSLMLFPLLSTLFAFLAVVAIWAPTLILRGVFDGQYIDEHDPVFYIAGLATAYVSTFIAIFFNVALAACAARSMRGEDTKVSDGVRAAMHRIGPILGWTLVATTVGLILWALEERMPLLGKIAVWLTGAAWAIATFFVIPVVALEGSGPIESLKRSATVVKARWGESATGSATITVIIWLVSIMIVLTGVGGAVALLAVNQPVLAAAVVAIAVACIIVVSLISGALGQIFRVAVYQYAVSGQAPSGFDAGLLQAAFERR</sequence>
<dbReference type="InterPro" id="IPR046157">
    <property type="entry name" value="DUF6159"/>
</dbReference>
<keyword evidence="1" id="KW-1133">Transmembrane helix</keyword>
<feature type="transmembrane region" description="Helical" evidence="1">
    <location>
        <begin position="113"/>
        <end position="133"/>
    </location>
</feature>
<dbReference type="GeneID" id="93436001"/>
<organism evidence="2 3">
    <name type="scientific">Mycobacterium ulcerans subsp. shinshuense</name>
    <dbReference type="NCBI Taxonomy" id="1124626"/>
    <lineage>
        <taxon>Bacteria</taxon>
        <taxon>Bacillati</taxon>
        <taxon>Actinomycetota</taxon>
        <taxon>Actinomycetes</taxon>
        <taxon>Mycobacteriales</taxon>
        <taxon>Mycobacteriaceae</taxon>
        <taxon>Mycobacterium</taxon>
        <taxon>Mycobacterium ulcerans group</taxon>
    </lineage>
</organism>
<feature type="transmembrane region" description="Helical" evidence="1">
    <location>
        <begin position="21"/>
        <end position="44"/>
    </location>
</feature>
<dbReference type="AlphaFoldDB" id="A0A1B4Y0Q8"/>
<dbReference type="RefSeq" id="WP_096370160.1">
    <property type="nucleotide sequence ID" value="NZ_AP017624.1"/>
</dbReference>
<evidence type="ECO:0000313" key="2">
    <source>
        <dbReference type="EMBL" id="BAV40631.1"/>
    </source>
</evidence>
<accession>A0A1B4Y0Q8</accession>
<feature type="transmembrane region" description="Helical" evidence="1">
    <location>
        <begin position="225"/>
        <end position="247"/>
    </location>
</feature>
<reference evidence="2 3" key="1">
    <citation type="submission" date="2016-08" db="EMBL/GenBank/DDBJ databases">
        <title>Complete genome sequence of Mycobacterium shinshuense, a subspecies of M. ulcerans.</title>
        <authorList>
            <person name="Yoshida M."/>
            <person name="Ogura Y."/>
            <person name="Hayashi T."/>
            <person name="Hoshino Y."/>
        </authorList>
    </citation>
    <scope>NUCLEOTIDE SEQUENCE [LARGE SCALE GENOMIC DNA]</scope>
    <source>
        <strain evidence="3">ATCC 33728</strain>
    </source>
</reference>
<name>A0A1B4Y0Q8_MYCUL</name>
<evidence type="ECO:0008006" key="4">
    <source>
        <dbReference type="Google" id="ProtNLM"/>
    </source>
</evidence>
<evidence type="ECO:0000313" key="3">
    <source>
        <dbReference type="Proteomes" id="UP000218067"/>
    </source>
</evidence>
<feature type="transmembrane region" description="Helical" evidence="1">
    <location>
        <begin position="64"/>
        <end position="92"/>
    </location>
</feature>
<proteinExistence type="predicted"/>
<protein>
    <recommendedName>
        <fullName evidence="4">Transmembrane protein</fullName>
    </recommendedName>
</protein>
<dbReference type="EMBL" id="AP017624">
    <property type="protein sequence ID" value="BAV40631.1"/>
    <property type="molecule type" value="Genomic_DNA"/>
</dbReference>
<keyword evidence="1" id="KW-0812">Transmembrane</keyword>
<feature type="transmembrane region" description="Helical" evidence="1">
    <location>
        <begin position="197"/>
        <end position="219"/>
    </location>
</feature>
<gene>
    <name evidence="2" type="ORF">SHTP_1362</name>
</gene>
<dbReference type="Pfam" id="PF19656">
    <property type="entry name" value="DUF6159"/>
    <property type="match status" value="1"/>
</dbReference>